<sequence>MRTLNDITPPSRRKEVDPLSQPIGSGPLRLNERPPTFPYATLIAVFLVIALSVGALFYFSSAKVEVTPNTVSAAVQSSFTANQSSGALPYEIITAQKVATQSVKSSGSKTVNSSASGNIIIYNKQTKSQRLITNTRFATTAGLIFRIHTAITIPGGSAANPGSITAKVYADQPGSTYNIAPTSFTIPGFAGTPQENLVYARSEVPMTGGASGTVPVLDSAVESQTESALIKALTPDLLAAIEEQVPEGYILVEGASSTFFEKLTPTSSGTTGQVDVKEQGTIIAVIFPNASLAKAVAESITGLDYQGEPLTLASASSLSLSAPRLPDASVSSFAFTLSGTASLIYTIDSTRIAAAVSGKTRSAAEVALTNYPEVKRAVITLRPFWRKTFPQDPSSINVSVANP</sequence>
<feature type="transmembrane region" description="Helical" evidence="2">
    <location>
        <begin position="37"/>
        <end position="59"/>
    </location>
</feature>
<evidence type="ECO:0008006" key="5">
    <source>
        <dbReference type="Google" id="ProtNLM"/>
    </source>
</evidence>
<accession>A0A1F6ESB7</accession>
<comment type="caution">
    <text evidence="3">The sequence shown here is derived from an EMBL/GenBank/DDBJ whole genome shotgun (WGS) entry which is preliminary data.</text>
</comment>
<dbReference type="STRING" id="1798516.A2950_00770"/>
<protein>
    <recommendedName>
        <fullName evidence="5">Baseplate protein J-like domain-containing protein</fullName>
    </recommendedName>
</protein>
<keyword evidence="2" id="KW-0812">Transmembrane</keyword>
<proteinExistence type="predicted"/>
<name>A0A1F6ESB7_9BACT</name>
<organism evidence="3 4">
    <name type="scientific">Candidatus Kaiserbacteria bacterium RIFCSPLOWO2_01_FULL_55_19</name>
    <dbReference type="NCBI Taxonomy" id="1798516"/>
    <lineage>
        <taxon>Bacteria</taxon>
        <taxon>Candidatus Kaiseribacteriota</taxon>
    </lineage>
</organism>
<evidence type="ECO:0000256" key="2">
    <source>
        <dbReference type="SAM" id="Phobius"/>
    </source>
</evidence>
<dbReference type="Proteomes" id="UP000176714">
    <property type="component" value="Unassembled WGS sequence"/>
</dbReference>
<evidence type="ECO:0000256" key="1">
    <source>
        <dbReference type="SAM" id="MobiDB-lite"/>
    </source>
</evidence>
<feature type="region of interest" description="Disordered" evidence="1">
    <location>
        <begin position="1"/>
        <end position="27"/>
    </location>
</feature>
<dbReference type="EMBL" id="MFMD01000015">
    <property type="protein sequence ID" value="OGG76488.1"/>
    <property type="molecule type" value="Genomic_DNA"/>
</dbReference>
<dbReference type="AlphaFoldDB" id="A0A1F6ESB7"/>
<keyword evidence="2" id="KW-1133">Transmembrane helix</keyword>
<evidence type="ECO:0000313" key="4">
    <source>
        <dbReference type="Proteomes" id="UP000176714"/>
    </source>
</evidence>
<evidence type="ECO:0000313" key="3">
    <source>
        <dbReference type="EMBL" id="OGG76488.1"/>
    </source>
</evidence>
<reference evidence="3 4" key="1">
    <citation type="journal article" date="2016" name="Nat. Commun.">
        <title>Thousands of microbial genomes shed light on interconnected biogeochemical processes in an aquifer system.</title>
        <authorList>
            <person name="Anantharaman K."/>
            <person name="Brown C.T."/>
            <person name="Hug L.A."/>
            <person name="Sharon I."/>
            <person name="Castelle C.J."/>
            <person name="Probst A.J."/>
            <person name="Thomas B.C."/>
            <person name="Singh A."/>
            <person name="Wilkins M.J."/>
            <person name="Karaoz U."/>
            <person name="Brodie E.L."/>
            <person name="Williams K.H."/>
            <person name="Hubbard S.S."/>
            <person name="Banfield J.F."/>
        </authorList>
    </citation>
    <scope>NUCLEOTIDE SEQUENCE [LARGE SCALE GENOMIC DNA]</scope>
</reference>
<keyword evidence="2" id="KW-0472">Membrane</keyword>
<gene>
    <name evidence="3" type="ORF">A2950_00770</name>
</gene>